<dbReference type="InterPro" id="IPR013650">
    <property type="entry name" value="ATP-grasp_succ-CoA_synth-type"/>
</dbReference>
<keyword evidence="5 6" id="KW-0460">Magnesium</keyword>
<gene>
    <name evidence="10" type="ORF">PCOR1329_LOCUS61974</name>
</gene>
<sequence length="428" mass="45070">MSAAAFAAPLGRRAAQRGLVPPAVGAVQRRFLNLHEYQAQIIFQKYGVGVPKNLPAFSVPEAVEKANSMPGDEVVVKAQVLAGGRGLGHFKENGFQGGVHIVPKGKVSEFAEKMLGKTLVTKQTGAEGKPNNTLLLAEKVSIADEKYFAILMDRGSGGPLMIGSKVGGTSIEDIAAADPTAIIKMPVDIMTGITDEVASSMATQMGYSGDQNKEATALISNLYKCFIGCDCTMLEINPLATLKDGRVLVCDSKVNFDDNAEFRQKEIHAQRDTSQENAMEVEAKKYDLNYIKLDGSIACMVNGAGLAMSTMDLLSILGGSPANFLDVGGASTVETMTAAFKIIMGDPNVKSIFVNIFGGIARCDHIAEAVVAGVKAVGGNDAIKPLVIRLEGTNVEAGMTIIKDSGVKCFLTNDFTTGAKEAVKLAAA</sequence>
<feature type="binding site" evidence="6">
    <location>
        <begin position="84"/>
        <end position="86"/>
    </location>
    <ligand>
        <name>ATP</name>
        <dbReference type="ChEBI" id="CHEBI:30616"/>
    </ligand>
</feature>
<evidence type="ECO:0000256" key="6">
    <source>
        <dbReference type="HAMAP-Rule" id="MF_03219"/>
    </source>
</evidence>
<proteinExistence type="inferred from homology"/>
<evidence type="ECO:0000256" key="7">
    <source>
        <dbReference type="PROSITE-ProRule" id="PRU00409"/>
    </source>
</evidence>
<keyword evidence="4 6" id="KW-0547">Nucleotide-binding</keyword>
<dbReference type="PROSITE" id="PS50975">
    <property type="entry name" value="ATP_GRASP"/>
    <property type="match status" value="1"/>
</dbReference>
<evidence type="ECO:0000256" key="8">
    <source>
        <dbReference type="RuleBase" id="RU361258"/>
    </source>
</evidence>
<dbReference type="InterPro" id="IPR017866">
    <property type="entry name" value="Succ-CoA_synthase_bsu_CS"/>
</dbReference>
<evidence type="ECO:0000256" key="3">
    <source>
        <dbReference type="ARBA" id="ARBA00022723"/>
    </source>
</evidence>
<evidence type="ECO:0000313" key="10">
    <source>
        <dbReference type="EMBL" id="CAK0878095.1"/>
    </source>
</evidence>
<dbReference type="Proteomes" id="UP001189429">
    <property type="component" value="Unassembled WGS sequence"/>
</dbReference>
<dbReference type="NCBIfam" id="NF001913">
    <property type="entry name" value="PRK00696.1"/>
    <property type="match status" value="1"/>
</dbReference>
<dbReference type="SUPFAM" id="SSF52210">
    <property type="entry name" value="Succinyl-CoA synthetase domains"/>
    <property type="match status" value="1"/>
</dbReference>
<dbReference type="InterPro" id="IPR005809">
    <property type="entry name" value="Succ_CoA_ligase-like_bsu"/>
</dbReference>
<feature type="binding site" evidence="6">
    <location>
        <position position="77"/>
    </location>
    <ligand>
        <name>ATP</name>
        <dbReference type="ChEBI" id="CHEBI:30616"/>
    </ligand>
</feature>
<dbReference type="InterPro" id="IPR011761">
    <property type="entry name" value="ATP-grasp"/>
</dbReference>
<comment type="subcellular location">
    <subcellularLocation>
        <location evidence="6">Mitochondrion</location>
    </subcellularLocation>
</comment>
<dbReference type="InterPro" id="IPR013815">
    <property type="entry name" value="ATP_grasp_subdomain_1"/>
</dbReference>
<evidence type="ECO:0000259" key="9">
    <source>
        <dbReference type="PROSITE" id="PS50975"/>
    </source>
</evidence>
<dbReference type="Gene3D" id="3.30.1490.20">
    <property type="entry name" value="ATP-grasp fold, A domain"/>
    <property type="match status" value="1"/>
</dbReference>
<dbReference type="InterPro" id="IPR016102">
    <property type="entry name" value="Succinyl-CoA_synth-like"/>
</dbReference>
<comment type="caution">
    <text evidence="10">The sequence shown here is derived from an EMBL/GenBank/DDBJ whole genome shotgun (WGS) entry which is preliminary data.</text>
</comment>
<comment type="catalytic activity">
    <reaction evidence="6">
        <text>succinate + ATP + CoA = succinyl-CoA + ADP + phosphate</text>
        <dbReference type="Rhea" id="RHEA:17661"/>
        <dbReference type="ChEBI" id="CHEBI:30031"/>
        <dbReference type="ChEBI" id="CHEBI:30616"/>
        <dbReference type="ChEBI" id="CHEBI:43474"/>
        <dbReference type="ChEBI" id="CHEBI:57287"/>
        <dbReference type="ChEBI" id="CHEBI:57292"/>
        <dbReference type="ChEBI" id="CHEBI:456216"/>
        <dbReference type="EC" id="6.2.1.5"/>
    </reaction>
</comment>
<keyword evidence="6 7" id="KW-0067">ATP-binding</keyword>
<dbReference type="EMBL" id="CAUYUJ010017811">
    <property type="protein sequence ID" value="CAK0878095.1"/>
    <property type="molecule type" value="Genomic_DNA"/>
</dbReference>
<name>A0ABN9VWU7_9DINO</name>
<dbReference type="SUPFAM" id="SSF56059">
    <property type="entry name" value="Glutathione synthetase ATP-binding domain-like"/>
    <property type="match status" value="1"/>
</dbReference>
<keyword evidence="6" id="KW-0496">Mitochondrion</keyword>
<comment type="similarity">
    <text evidence="6 8">Belongs to the succinate/malate CoA ligase beta subunit family.</text>
</comment>
<dbReference type="PIRSF" id="PIRSF001554">
    <property type="entry name" value="SucCS_beta"/>
    <property type="match status" value="1"/>
</dbReference>
<feature type="binding site" evidence="6">
    <location>
        <position position="145"/>
    </location>
    <ligand>
        <name>ATP</name>
        <dbReference type="ChEBI" id="CHEBI:30616"/>
    </ligand>
</feature>
<organism evidence="10 11">
    <name type="scientific">Prorocentrum cordatum</name>
    <dbReference type="NCBI Taxonomy" id="2364126"/>
    <lineage>
        <taxon>Eukaryota</taxon>
        <taxon>Sar</taxon>
        <taxon>Alveolata</taxon>
        <taxon>Dinophyceae</taxon>
        <taxon>Prorocentrales</taxon>
        <taxon>Prorocentraceae</taxon>
        <taxon>Prorocentrum</taxon>
    </lineage>
</organism>
<evidence type="ECO:0000313" key="11">
    <source>
        <dbReference type="Proteomes" id="UP001189429"/>
    </source>
</evidence>
<evidence type="ECO:0000256" key="1">
    <source>
        <dbReference type="ARBA" id="ARBA00005064"/>
    </source>
</evidence>
<keyword evidence="3 6" id="KW-0479">Metal-binding</keyword>
<comment type="pathway">
    <text evidence="1 6">Carbohydrate metabolism; tricarboxylic acid cycle; succinate from succinyl-CoA (ligase route): step 1/1.</text>
</comment>
<feature type="domain" description="ATP-grasp" evidence="9">
    <location>
        <begin position="40"/>
        <end position="268"/>
    </location>
</feature>
<keyword evidence="2 6" id="KW-0436">Ligase</keyword>
<dbReference type="Pfam" id="PF00549">
    <property type="entry name" value="Ligase_CoA"/>
    <property type="match status" value="1"/>
</dbReference>
<evidence type="ECO:0000256" key="5">
    <source>
        <dbReference type="ARBA" id="ARBA00022842"/>
    </source>
</evidence>
<reference evidence="10" key="1">
    <citation type="submission" date="2023-10" db="EMBL/GenBank/DDBJ databases">
        <authorList>
            <person name="Chen Y."/>
            <person name="Shah S."/>
            <person name="Dougan E. K."/>
            <person name="Thang M."/>
            <person name="Chan C."/>
        </authorList>
    </citation>
    <scope>NUCLEOTIDE SEQUENCE [LARGE SCALE GENOMIC DNA]</scope>
</reference>
<keyword evidence="11" id="KW-1185">Reference proteome</keyword>
<comment type="cofactor">
    <cofactor evidence="6">
        <name>Mg(2+)</name>
        <dbReference type="ChEBI" id="CHEBI:18420"/>
    </cofactor>
    <text evidence="6">Binds 1 Mg(2+) ion per subunit.</text>
</comment>
<dbReference type="HAMAP" id="MF_00558">
    <property type="entry name" value="Succ_CoA_beta"/>
    <property type="match status" value="1"/>
</dbReference>
<feature type="binding site" evidence="6">
    <location>
        <position position="251"/>
    </location>
    <ligand>
        <name>Mg(2+)</name>
        <dbReference type="ChEBI" id="CHEBI:18420"/>
    </ligand>
</feature>
<dbReference type="EC" id="6.2.1.5" evidence="6"/>
<comment type="subunit">
    <text evidence="6 8">Heterodimer of an alpha and a beta subunit.</text>
</comment>
<accession>A0ABN9VWU7</accession>
<comment type="function">
    <text evidence="6">Succinyl-CoA synthetase functions in the citric acid cycle (TCA), coupling the hydrolysis of succinyl-CoA to the synthesis of ATP and thus represents the only step of substrate-level phosphorylation in the TCA. The beta subunit provides nucleotide specificity of the enzyme and binds the substrate succinate, while the binding sites for coenzyme A and phosphate are found in the alpha subunit.</text>
</comment>
<keyword evidence="6" id="KW-0816">Tricarboxylic acid cycle</keyword>
<feature type="binding site" evidence="6">
    <location>
        <position position="237"/>
    </location>
    <ligand>
        <name>Mg(2+)</name>
        <dbReference type="ChEBI" id="CHEBI:18420"/>
    </ligand>
</feature>
<evidence type="ECO:0000256" key="4">
    <source>
        <dbReference type="ARBA" id="ARBA00022741"/>
    </source>
</evidence>
<dbReference type="Pfam" id="PF08442">
    <property type="entry name" value="ATP-grasp_2"/>
    <property type="match status" value="1"/>
</dbReference>
<dbReference type="PANTHER" id="PTHR11815:SF10">
    <property type="entry name" value="SUCCINATE--COA LIGASE [GDP-FORMING] SUBUNIT BETA, MITOCHONDRIAL"/>
    <property type="match status" value="1"/>
</dbReference>
<protein>
    <recommendedName>
        <fullName evidence="6">Succinate--CoA ligase [ADP-forming] subunit beta, mitochondrial</fullName>
        <ecNumber evidence="6">6.2.1.5</ecNumber>
    </recommendedName>
    <alternativeName>
        <fullName evidence="6">Succinyl-CoA synthetase beta chain</fullName>
        <shortName evidence="6">SCS-beta</shortName>
    </alternativeName>
</protein>
<dbReference type="InterPro" id="IPR005811">
    <property type="entry name" value="SUCC_ACL_C"/>
</dbReference>
<dbReference type="PANTHER" id="PTHR11815">
    <property type="entry name" value="SUCCINYL-COA SYNTHETASE BETA CHAIN"/>
    <property type="match status" value="1"/>
</dbReference>
<dbReference type="PROSITE" id="PS01217">
    <property type="entry name" value="SUCCINYL_COA_LIG_3"/>
    <property type="match status" value="1"/>
</dbReference>
<dbReference type="Gene3D" id="3.30.470.20">
    <property type="entry name" value="ATP-grasp fold, B domain"/>
    <property type="match status" value="1"/>
</dbReference>
<dbReference type="Gene3D" id="3.40.50.261">
    <property type="entry name" value="Succinyl-CoA synthetase domains"/>
    <property type="match status" value="1"/>
</dbReference>
<comment type="caution">
    <text evidence="6">Lacks conserved residue(s) required for the propagation of feature annotation.</text>
</comment>
<dbReference type="NCBIfam" id="TIGR01016">
    <property type="entry name" value="sucCoAbeta"/>
    <property type="match status" value="1"/>
</dbReference>
<feature type="binding site" evidence="6">
    <location>
        <position position="302"/>
    </location>
    <ligand>
        <name>substrate</name>
        <note>ligand shared with subunit alpha</note>
    </ligand>
</feature>
<evidence type="ECO:0000256" key="2">
    <source>
        <dbReference type="ARBA" id="ARBA00022598"/>
    </source>
</evidence>